<keyword evidence="2" id="KW-1185">Reference proteome</keyword>
<dbReference type="Proteomes" id="UP001597448">
    <property type="component" value="Unassembled WGS sequence"/>
</dbReference>
<gene>
    <name evidence="1" type="ORF">ACFSX3_10765</name>
</gene>
<sequence length="114" mass="12933">MLKLILVLIAGFVAYMIWRGIKTWMTNQTSPLQSRVVTAVAKRTEVWGGRGHMGTHTSYYVTFEFHNGSRRELEVKPRAYAMIVEGDRGELSYQGSRFKGFVRAGMQRDSGGSR</sequence>
<protein>
    <submittedName>
        <fullName evidence="1">DUF2500 domain-containing protein</fullName>
    </submittedName>
</protein>
<comment type="caution">
    <text evidence="1">The sequence shown here is derived from an EMBL/GenBank/DDBJ whole genome shotgun (WGS) entry which is preliminary data.</text>
</comment>
<dbReference type="Pfam" id="PF10694">
    <property type="entry name" value="DUF2500"/>
    <property type="match status" value="1"/>
</dbReference>
<evidence type="ECO:0000313" key="2">
    <source>
        <dbReference type="Proteomes" id="UP001597448"/>
    </source>
</evidence>
<dbReference type="InterPro" id="IPR019635">
    <property type="entry name" value="DUF2500"/>
</dbReference>
<evidence type="ECO:0000313" key="1">
    <source>
        <dbReference type="EMBL" id="MFD2410354.1"/>
    </source>
</evidence>
<dbReference type="EMBL" id="JBHUKY010000021">
    <property type="protein sequence ID" value="MFD2410354.1"/>
    <property type="molecule type" value="Genomic_DNA"/>
</dbReference>
<accession>A0ABW5F6X9</accession>
<dbReference type="Gene3D" id="2.40.50.660">
    <property type="match status" value="1"/>
</dbReference>
<organism evidence="1 2">
    <name type="scientific">Paenibacillus rhizoplanae</name>
    <dbReference type="NCBI Taxonomy" id="1917181"/>
    <lineage>
        <taxon>Bacteria</taxon>
        <taxon>Bacillati</taxon>
        <taxon>Bacillota</taxon>
        <taxon>Bacilli</taxon>
        <taxon>Bacillales</taxon>
        <taxon>Paenibacillaceae</taxon>
        <taxon>Paenibacillus</taxon>
    </lineage>
</organism>
<dbReference type="RefSeq" id="WP_209985510.1">
    <property type="nucleotide sequence ID" value="NZ_JBHSVQ010000001.1"/>
</dbReference>
<reference evidence="2" key="1">
    <citation type="journal article" date="2019" name="Int. J. Syst. Evol. Microbiol.">
        <title>The Global Catalogue of Microorganisms (GCM) 10K type strain sequencing project: providing services to taxonomists for standard genome sequencing and annotation.</title>
        <authorList>
            <consortium name="The Broad Institute Genomics Platform"/>
            <consortium name="The Broad Institute Genome Sequencing Center for Infectious Disease"/>
            <person name="Wu L."/>
            <person name="Ma J."/>
        </authorList>
    </citation>
    <scope>NUCLEOTIDE SEQUENCE [LARGE SCALE GENOMIC DNA]</scope>
    <source>
        <strain evidence="2">CCM 8725</strain>
    </source>
</reference>
<proteinExistence type="predicted"/>
<name>A0ABW5F6X9_9BACL</name>